<dbReference type="InterPro" id="IPR036318">
    <property type="entry name" value="FAD-bd_PCMH-like_sf"/>
</dbReference>
<feature type="domain" description="FAD-binding PCMH-type" evidence="2">
    <location>
        <begin position="206"/>
        <end position="384"/>
    </location>
</feature>
<dbReference type="Proteomes" id="UP000830671">
    <property type="component" value="Chromosome 6"/>
</dbReference>
<dbReference type="InterPro" id="IPR016166">
    <property type="entry name" value="FAD-bd_PCMH"/>
</dbReference>
<dbReference type="Pfam" id="PF08031">
    <property type="entry name" value="BBE"/>
    <property type="match status" value="1"/>
</dbReference>
<proteinExistence type="inferred from homology"/>
<dbReference type="GeneID" id="73345976"/>
<reference evidence="3" key="1">
    <citation type="journal article" date="2021" name="Mol. Plant Microbe Interact.">
        <title>Complete Genome Sequence of the Plant-Pathogenic Fungus Colletotrichum lupini.</title>
        <authorList>
            <person name="Baroncelli R."/>
            <person name="Pensec F."/>
            <person name="Da Lio D."/>
            <person name="Boufleur T."/>
            <person name="Vicente I."/>
            <person name="Sarrocco S."/>
            <person name="Picot A."/>
            <person name="Baraldi E."/>
            <person name="Sukno S."/>
            <person name="Thon M."/>
            <person name="Le Floch G."/>
        </authorList>
    </citation>
    <scope>NUCLEOTIDE SEQUENCE</scope>
    <source>
        <strain evidence="3">IMI 504893</strain>
    </source>
</reference>
<evidence type="ECO:0000313" key="3">
    <source>
        <dbReference type="EMBL" id="UQC86500.1"/>
    </source>
</evidence>
<dbReference type="InterPro" id="IPR012951">
    <property type="entry name" value="BBE"/>
</dbReference>
<dbReference type="KEGG" id="clup:CLUP02_12001"/>
<dbReference type="Gene3D" id="3.30.465.10">
    <property type="match status" value="2"/>
</dbReference>
<dbReference type="AlphaFoldDB" id="A0A9Q8T0G1"/>
<evidence type="ECO:0000259" key="2">
    <source>
        <dbReference type="PROSITE" id="PS51387"/>
    </source>
</evidence>
<dbReference type="RefSeq" id="XP_049148111.1">
    <property type="nucleotide sequence ID" value="XM_049290966.1"/>
</dbReference>
<dbReference type="SUPFAM" id="SSF56176">
    <property type="entry name" value="FAD-binding/transporter-associated domain-like"/>
    <property type="match status" value="1"/>
</dbReference>
<accession>A0A9Q8T0G1</accession>
<name>A0A9Q8T0G1_9PEZI</name>
<dbReference type="PROSITE" id="PS51387">
    <property type="entry name" value="FAD_PCMH"/>
    <property type="match status" value="1"/>
</dbReference>
<dbReference type="PANTHER" id="PTHR24148:SF73">
    <property type="entry name" value="HET DOMAIN PROTEIN (AFU_ORTHOLOGUE AFUA_8G01020)"/>
    <property type="match status" value="1"/>
</dbReference>
<organism evidence="3 4">
    <name type="scientific">Colletotrichum lupini</name>
    <dbReference type="NCBI Taxonomy" id="145971"/>
    <lineage>
        <taxon>Eukaryota</taxon>
        <taxon>Fungi</taxon>
        <taxon>Dikarya</taxon>
        <taxon>Ascomycota</taxon>
        <taxon>Pezizomycotina</taxon>
        <taxon>Sordariomycetes</taxon>
        <taxon>Hypocreomycetidae</taxon>
        <taxon>Glomerellales</taxon>
        <taxon>Glomerellaceae</taxon>
        <taxon>Colletotrichum</taxon>
        <taxon>Colletotrichum acutatum species complex</taxon>
    </lineage>
</organism>
<dbReference type="Pfam" id="PF01565">
    <property type="entry name" value="FAD_binding_4"/>
    <property type="match status" value="1"/>
</dbReference>
<keyword evidence="4" id="KW-1185">Reference proteome</keyword>
<sequence length="1205" mass="133888">MVSSRPRTPDCQSDRFGALQPCHIRLWITQLQCCHYNPYRVRKEAEFTSISKSRGPRASRGRDVGIPHDGCEGYMSSRTSHTFRGLHLIFINMRLSYLAVATALATITTAAATPKQQCHCLPGDSCWPSVSAWNLLNATVGGRLVATKPIGSPCHDPTYDAAACAALQSSWTNPLTHIPSSSSVMQSYFANQSCDPFTDRAVPCTLGNYVSYAVDVRCTADVSLALTFAKLNNLRVVVRNTGHDFLGRSTGAGALAIWTNHLKTIDFSTWSDKYYTGPAVNVGAGVLGYEILEAAHAKGLAVVSGECATVGLAGGFTQGGGHSALSTQFGLGADQTLAFQVVTADGKTVVASATQNTDLYWALSGGGGGTFGVVTGLTVRAYPAQTVGGAAFQLLAATTTPEKFNAAVSKFHELLPAMTDQGAFAVFLHNAQFLVLRPLTVWNSTAAYVRDVVLAPFTKALQEELGITLAVAYSELSYRDHYDRYMGPLPQGNLEVTRYQFGGRLIPREAIENNNAEYQKVVQNLTANGVLLAGSVGHYNKPAGAPENSVHPAWRKAVMQLQLITNWDNAAPWADMEASQKRMTEEFVPWITAVTPGSASYMNEADFRQPDWQNAFFGTNYAKLLTIKKKYDPESLFYVLKGVGSEAWTVAANGQMLSLGLRMFSPVIVQIAVASLTECPLLCVTKKIQSVLVCGRIPAHFAEVSHMIASTRTATLLLSDHHGVHRNHRTMSLTDEIYPTLSRETKSTRLLQFQPQQEDEPLQCTLTTHSLNDAPPFIALSYVWGAPEPTHDITINEVTFRVRENLWHALQQLENIANNDGNCISQQKKSGTILPKYFWVDAICINQHDNSERGHQVGLMKDIFSMAHFVISWIGQEEGEIAAMLEYLKGLKHTARRERNHYLRSQKRKFSFKDVKWFVSRPYWSRIWIVQEFTLARELWVLCGSVAISWTSLQQFRPFGISDQTNLGFKHLSKSESHYSIEPRVNSCRELSKLRRSWQTDPKRPSFTDKDPGFGARPKLTRLLAFSKDYHCTDPRDRVYGLLGLTEEDGIQDRLPADYNITPFQLYHRVINHLKSQGQSFLPHLFRDRLAQGLQICDHDSLPTSTFLYEIVASRCVKRLLHTGANMWREQFLKEVTGFLEIADGDGDAHAMFSRIICGMSSFPSNEDPTTWAEFVAALKNALRVNDKDLLKFPTIEVDSFNERS</sequence>
<dbReference type="InterPro" id="IPR052895">
    <property type="entry name" value="HetReg/Transcr_Mod"/>
</dbReference>
<evidence type="ECO:0000256" key="1">
    <source>
        <dbReference type="ARBA" id="ARBA00005466"/>
    </source>
</evidence>
<dbReference type="Pfam" id="PF06985">
    <property type="entry name" value="HET"/>
    <property type="match status" value="1"/>
</dbReference>
<comment type="similarity">
    <text evidence="1">Belongs to the oxygen-dependent FAD-linked oxidoreductase family.</text>
</comment>
<dbReference type="InterPro" id="IPR006094">
    <property type="entry name" value="Oxid_FAD_bind_N"/>
</dbReference>
<dbReference type="GO" id="GO:0071949">
    <property type="term" value="F:FAD binding"/>
    <property type="evidence" value="ECO:0007669"/>
    <property type="project" value="InterPro"/>
</dbReference>
<protein>
    <submittedName>
        <fullName evidence="3">FAD binding domain-containing protein</fullName>
    </submittedName>
</protein>
<dbReference type="InterPro" id="IPR010730">
    <property type="entry name" value="HET"/>
</dbReference>
<evidence type="ECO:0000313" key="4">
    <source>
        <dbReference type="Proteomes" id="UP000830671"/>
    </source>
</evidence>
<gene>
    <name evidence="3" type="ORF">CLUP02_12001</name>
</gene>
<dbReference type="GO" id="GO:0016491">
    <property type="term" value="F:oxidoreductase activity"/>
    <property type="evidence" value="ECO:0007669"/>
    <property type="project" value="InterPro"/>
</dbReference>
<dbReference type="EMBL" id="CP019478">
    <property type="protein sequence ID" value="UQC86500.1"/>
    <property type="molecule type" value="Genomic_DNA"/>
</dbReference>
<dbReference type="PANTHER" id="PTHR24148">
    <property type="entry name" value="ANKYRIN REPEAT DOMAIN-CONTAINING PROTEIN 39 HOMOLOG-RELATED"/>
    <property type="match status" value="1"/>
</dbReference>
<dbReference type="InterPro" id="IPR016169">
    <property type="entry name" value="FAD-bd_PCMH_sub2"/>
</dbReference>